<organism evidence="1 2">
    <name type="scientific">Hymenobacter ginkgonis</name>
    <dbReference type="NCBI Taxonomy" id="2682976"/>
    <lineage>
        <taxon>Bacteria</taxon>
        <taxon>Pseudomonadati</taxon>
        <taxon>Bacteroidota</taxon>
        <taxon>Cytophagia</taxon>
        <taxon>Cytophagales</taxon>
        <taxon>Hymenobacteraceae</taxon>
        <taxon>Hymenobacter</taxon>
    </lineage>
</organism>
<reference evidence="1 2" key="1">
    <citation type="submission" date="2019-12" db="EMBL/GenBank/DDBJ databases">
        <title>Hymenobacter sp. HMF4947 Genome sequencing and assembly.</title>
        <authorList>
            <person name="Kang H."/>
            <person name="Cha I."/>
            <person name="Kim H."/>
            <person name="Joh K."/>
        </authorList>
    </citation>
    <scope>NUCLEOTIDE SEQUENCE [LARGE SCALE GENOMIC DNA]</scope>
    <source>
        <strain evidence="1 2">HMF4947</strain>
    </source>
</reference>
<evidence type="ECO:0000313" key="1">
    <source>
        <dbReference type="EMBL" id="MVN77373.1"/>
    </source>
</evidence>
<proteinExistence type="predicted"/>
<dbReference type="Gene3D" id="1.25.10.10">
    <property type="entry name" value="Leucine-rich Repeat Variant"/>
    <property type="match status" value="1"/>
</dbReference>
<dbReference type="InterPro" id="IPR011989">
    <property type="entry name" value="ARM-like"/>
</dbReference>
<dbReference type="InterPro" id="IPR041916">
    <property type="entry name" value="Anti_sigma_zinc_sf"/>
</dbReference>
<protein>
    <recommendedName>
        <fullName evidence="3">Zinc-finger domain-containing protein</fullName>
    </recommendedName>
</protein>
<dbReference type="RefSeq" id="WP_157566347.1">
    <property type="nucleotide sequence ID" value="NZ_WQKZ01000003.1"/>
</dbReference>
<name>A0A7K1TG49_9BACT</name>
<keyword evidence="2" id="KW-1185">Reference proteome</keyword>
<dbReference type="Proteomes" id="UP000441336">
    <property type="component" value="Unassembled WGS sequence"/>
</dbReference>
<sequence length="293" mass="30646">MPSASNSHLTDPACAALQPWLPDLADGQVLPAEVAHLAAHLPACPACQAELAELRTLFNDLDALPPELPPLALRDNFLAMLEEEKAKLAAASPSGMRAARGGQPLAAAPAAPAVAVGPRAATQQWLRIAASVALVAIGAVLGLLLRGGQLGQQLAQTAPPQPTLSMRLAAARQQPASASQRLQLVSQAPAMVVEPNDPAVLTLIHTLDTDPNPNVRLAACDALFRLRADPRVGPALVEALPLQTDPNVQITLIEVLVTLREKRAVPQLEELAQKPEALPAVRQQAESGLGQLI</sequence>
<dbReference type="Gene3D" id="1.10.10.1320">
    <property type="entry name" value="Anti-sigma factor, zinc-finger domain"/>
    <property type="match status" value="1"/>
</dbReference>
<evidence type="ECO:0008006" key="3">
    <source>
        <dbReference type="Google" id="ProtNLM"/>
    </source>
</evidence>
<comment type="caution">
    <text evidence="1">The sequence shown here is derived from an EMBL/GenBank/DDBJ whole genome shotgun (WGS) entry which is preliminary data.</text>
</comment>
<dbReference type="InterPro" id="IPR016024">
    <property type="entry name" value="ARM-type_fold"/>
</dbReference>
<dbReference type="AlphaFoldDB" id="A0A7K1TG49"/>
<dbReference type="SUPFAM" id="SSF48371">
    <property type="entry name" value="ARM repeat"/>
    <property type="match status" value="1"/>
</dbReference>
<accession>A0A7K1TG49</accession>
<dbReference type="Pfam" id="PF13646">
    <property type="entry name" value="HEAT_2"/>
    <property type="match status" value="1"/>
</dbReference>
<evidence type="ECO:0000313" key="2">
    <source>
        <dbReference type="Proteomes" id="UP000441336"/>
    </source>
</evidence>
<gene>
    <name evidence="1" type="ORF">GO988_13640</name>
</gene>
<dbReference type="EMBL" id="WQKZ01000003">
    <property type="protein sequence ID" value="MVN77373.1"/>
    <property type="molecule type" value="Genomic_DNA"/>
</dbReference>